<evidence type="ECO:0000313" key="1">
    <source>
        <dbReference type="EMBL" id="KAJ1370375.1"/>
    </source>
</evidence>
<reference evidence="1" key="1">
    <citation type="submission" date="2021-06" db="EMBL/GenBank/DDBJ databases">
        <title>Parelaphostrongylus tenuis whole genome reference sequence.</title>
        <authorList>
            <person name="Garwood T.J."/>
            <person name="Larsen P.A."/>
            <person name="Fountain-Jones N.M."/>
            <person name="Garbe J.R."/>
            <person name="Macchietto M.G."/>
            <person name="Kania S.A."/>
            <person name="Gerhold R.W."/>
            <person name="Richards J.E."/>
            <person name="Wolf T.M."/>
        </authorList>
    </citation>
    <scope>NUCLEOTIDE SEQUENCE</scope>
    <source>
        <strain evidence="1">MNPRO001-30</strain>
        <tissue evidence="1">Meninges</tissue>
    </source>
</reference>
<comment type="caution">
    <text evidence="1">The sequence shown here is derived from an EMBL/GenBank/DDBJ whole genome shotgun (WGS) entry which is preliminary data.</text>
</comment>
<protein>
    <submittedName>
        <fullName evidence="1">Uncharacterized protein</fullName>
    </submittedName>
</protein>
<accession>A0AAD5R649</accession>
<organism evidence="1 2">
    <name type="scientific">Parelaphostrongylus tenuis</name>
    <name type="common">Meningeal worm</name>
    <dbReference type="NCBI Taxonomy" id="148309"/>
    <lineage>
        <taxon>Eukaryota</taxon>
        <taxon>Metazoa</taxon>
        <taxon>Ecdysozoa</taxon>
        <taxon>Nematoda</taxon>
        <taxon>Chromadorea</taxon>
        <taxon>Rhabditida</taxon>
        <taxon>Rhabditina</taxon>
        <taxon>Rhabditomorpha</taxon>
        <taxon>Strongyloidea</taxon>
        <taxon>Metastrongylidae</taxon>
        <taxon>Parelaphostrongylus</taxon>
    </lineage>
</organism>
<dbReference type="Proteomes" id="UP001196413">
    <property type="component" value="Unassembled WGS sequence"/>
</dbReference>
<sequence>MQLSQTMLDEFKSVGCISSGVDQHRKRYPSPFTYRFPPNQQCIVFASLFLDDISIFLYDLAVLLVMVLEAFPWDASTSVASLTDSQIQQLCSLIRNKTITSLGDLASSSAEEESMSSLLLPERPKTYWVVF</sequence>
<dbReference type="AlphaFoldDB" id="A0AAD5R649"/>
<proteinExistence type="predicted"/>
<name>A0AAD5R649_PARTN</name>
<evidence type="ECO:0000313" key="2">
    <source>
        <dbReference type="Proteomes" id="UP001196413"/>
    </source>
</evidence>
<keyword evidence="2" id="KW-1185">Reference proteome</keyword>
<gene>
    <name evidence="1" type="ORF">KIN20_032084</name>
</gene>
<dbReference type="EMBL" id="JAHQIW010006771">
    <property type="protein sequence ID" value="KAJ1370375.1"/>
    <property type="molecule type" value="Genomic_DNA"/>
</dbReference>